<reference evidence="2" key="1">
    <citation type="submission" date="2021-01" db="EMBL/GenBank/DDBJ databases">
        <authorList>
            <consortium name="Aspergillus chevalieri M1 genome sequencing consortium"/>
            <person name="Kazuki M."/>
            <person name="Futagami T."/>
        </authorList>
    </citation>
    <scope>NUCLEOTIDE SEQUENCE</scope>
    <source>
        <strain evidence="2">M1</strain>
    </source>
</reference>
<dbReference type="Gene3D" id="3.50.50.60">
    <property type="entry name" value="FAD/NAD(P)-binding domain"/>
    <property type="match status" value="1"/>
</dbReference>
<accession>A0A7R7VNB5</accession>
<dbReference type="GeneID" id="66982108"/>
<dbReference type="PANTHER" id="PTHR13847">
    <property type="entry name" value="SARCOSINE DEHYDROGENASE-RELATED"/>
    <property type="match status" value="1"/>
</dbReference>
<protein>
    <recommendedName>
        <fullName evidence="1">FAD dependent oxidoreductase domain-containing protein</fullName>
    </recommendedName>
</protein>
<dbReference type="PANTHER" id="PTHR13847:SF185">
    <property type="entry name" value="FAD DEPENDENT OXIDOREDUCTASE SUPERFAMILY (AFU_ORTHOLOGUE AFUA_3G02360)"/>
    <property type="match status" value="1"/>
</dbReference>
<sequence length="273" mass="28993">MGDPLRLSKFLINTAVSRGVKLHHPARAVSVVTGETGTITGVKIVDLNTRNETTIPCTNLIVSAGPWTPQVFKEIFPSSEVSLPIGPLAGYSLVLRSPRYTLEHERVTHGGKSHAIFTTHPDSCGFCPEIFSREGGEIYIAGLNSWDIPLPSHAEGSRDLFDSNEIARLKDVSIRLMGKLADGSAESTDDVPNVDDLEILREGLCFRPVTSRGTPLVSKIGEQSLGGVRAQGGVYVAAGHGPWGISLSLGTGRVVAEMIQGVKTSADVSGLAV</sequence>
<proteinExistence type="predicted"/>
<name>A0A7R7VNB5_ASPCH</name>
<dbReference type="InterPro" id="IPR036188">
    <property type="entry name" value="FAD/NAD-bd_sf"/>
</dbReference>
<dbReference type="Proteomes" id="UP000637239">
    <property type="component" value="Chromosome 4"/>
</dbReference>
<keyword evidence="3" id="KW-1185">Reference proteome</keyword>
<evidence type="ECO:0000259" key="1">
    <source>
        <dbReference type="Pfam" id="PF01266"/>
    </source>
</evidence>
<dbReference type="GO" id="GO:0005829">
    <property type="term" value="C:cytosol"/>
    <property type="evidence" value="ECO:0007669"/>
    <property type="project" value="GOC"/>
</dbReference>
<organism evidence="2 3">
    <name type="scientific">Aspergillus chevalieri</name>
    <name type="common">Eurotium chevalieri</name>
    <dbReference type="NCBI Taxonomy" id="182096"/>
    <lineage>
        <taxon>Eukaryota</taxon>
        <taxon>Fungi</taxon>
        <taxon>Dikarya</taxon>
        <taxon>Ascomycota</taxon>
        <taxon>Pezizomycotina</taxon>
        <taxon>Eurotiomycetes</taxon>
        <taxon>Eurotiomycetidae</taxon>
        <taxon>Eurotiales</taxon>
        <taxon>Aspergillaceae</taxon>
        <taxon>Aspergillus</taxon>
        <taxon>Aspergillus subgen. Aspergillus</taxon>
    </lineage>
</organism>
<gene>
    <name evidence="2" type="ORF">ACHE_40313A</name>
</gene>
<dbReference type="SUPFAM" id="SSF51905">
    <property type="entry name" value="FAD/NAD(P)-binding domain"/>
    <property type="match status" value="1"/>
</dbReference>
<dbReference type="KEGG" id="ache:ACHE_40313A"/>
<dbReference type="GO" id="GO:0042147">
    <property type="term" value="P:retrograde transport, endosome to Golgi"/>
    <property type="evidence" value="ECO:0007669"/>
    <property type="project" value="TreeGrafter"/>
</dbReference>
<dbReference type="InterPro" id="IPR006076">
    <property type="entry name" value="FAD-dep_OxRdtase"/>
</dbReference>
<evidence type="ECO:0000313" key="2">
    <source>
        <dbReference type="EMBL" id="BCR87749.1"/>
    </source>
</evidence>
<dbReference type="EMBL" id="AP024419">
    <property type="protein sequence ID" value="BCR87749.1"/>
    <property type="molecule type" value="Genomic_DNA"/>
</dbReference>
<evidence type="ECO:0000313" key="3">
    <source>
        <dbReference type="Proteomes" id="UP000637239"/>
    </source>
</evidence>
<dbReference type="AlphaFoldDB" id="A0A7R7VNB5"/>
<reference evidence="2" key="2">
    <citation type="submission" date="2021-02" db="EMBL/GenBank/DDBJ databases">
        <title>Aspergillus chevalieri M1 genome sequence.</title>
        <authorList>
            <person name="Kadooka C."/>
            <person name="Mori K."/>
            <person name="Futagami T."/>
        </authorList>
    </citation>
    <scope>NUCLEOTIDE SEQUENCE</scope>
    <source>
        <strain evidence="2">M1</strain>
    </source>
</reference>
<feature type="domain" description="FAD dependent oxidoreductase" evidence="1">
    <location>
        <begin position="3"/>
        <end position="258"/>
    </location>
</feature>
<dbReference type="Pfam" id="PF01266">
    <property type="entry name" value="DAO"/>
    <property type="match status" value="1"/>
</dbReference>
<dbReference type="GO" id="GO:0005770">
    <property type="term" value="C:late endosome"/>
    <property type="evidence" value="ECO:0007669"/>
    <property type="project" value="TreeGrafter"/>
</dbReference>
<dbReference type="Gene3D" id="3.30.9.10">
    <property type="entry name" value="D-Amino Acid Oxidase, subunit A, domain 2"/>
    <property type="match status" value="1"/>
</dbReference>
<dbReference type="RefSeq" id="XP_043136271.1">
    <property type="nucleotide sequence ID" value="XM_043278498.1"/>
</dbReference>